<keyword evidence="8" id="KW-1185">Reference proteome</keyword>
<evidence type="ECO:0000313" key="8">
    <source>
        <dbReference type="Proteomes" id="UP001620645"/>
    </source>
</evidence>
<accession>A0ABD2JHS5</accession>
<dbReference type="EMBL" id="JBICCN010000143">
    <property type="protein sequence ID" value="KAL3090130.1"/>
    <property type="molecule type" value="Genomic_DNA"/>
</dbReference>
<dbReference type="PANTHER" id="PTHR21433">
    <property type="entry name" value="TRANSMEMBRANE PROTEIN INDUCED BY TUMOR NECROSIS FACTOR ALPHA"/>
    <property type="match status" value="1"/>
</dbReference>
<proteinExistence type="inferred from homology"/>
<name>A0ABD2JHS5_HETSC</name>
<evidence type="ECO:0000256" key="2">
    <source>
        <dbReference type="ARBA" id="ARBA00009700"/>
    </source>
</evidence>
<dbReference type="AlphaFoldDB" id="A0ABD2JHS5"/>
<sequence length="219" mass="25179">MTTSLGDLETEWETYRTEFEKAEAEHLAYLRSYREMCTVQEGRAKNVKHLKYLLKQLGQDIDSLLKKGELSDDDKGGLEAKKTRAAQMNAKLGEMEREVPLGDNGMYLNIILGSNLNITLPSPDERYRYKKEYESFKLSVAFVILAVFFVVIWLPPILRPLDALCNFLLVWYYCTLTIRESILRLNGSRIKGCGGDCYEHMRPTFVVLVCYVSSVQIIQ</sequence>
<keyword evidence="5 6" id="KW-0472">Membrane</keyword>
<comment type="caution">
    <text evidence="7">The sequence shown here is derived from an EMBL/GenBank/DDBJ whole genome shotgun (WGS) entry which is preliminary data.</text>
</comment>
<dbReference type="InterPro" id="IPR012926">
    <property type="entry name" value="TMEM120A/B"/>
</dbReference>
<reference evidence="7 8" key="1">
    <citation type="submission" date="2024-10" db="EMBL/GenBank/DDBJ databases">
        <authorList>
            <person name="Kim D."/>
        </authorList>
    </citation>
    <scope>NUCLEOTIDE SEQUENCE [LARGE SCALE GENOMIC DNA]</scope>
    <source>
        <strain evidence="7">Taebaek</strain>
    </source>
</reference>
<evidence type="ECO:0008006" key="9">
    <source>
        <dbReference type="Google" id="ProtNLM"/>
    </source>
</evidence>
<dbReference type="Pfam" id="PF07851">
    <property type="entry name" value="TMEM120A-B"/>
    <property type="match status" value="1"/>
</dbReference>
<evidence type="ECO:0000256" key="1">
    <source>
        <dbReference type="ARBA" id="ARBA00004141"/>
    </source>
</evidence>
<evidence type="ECO:0000256" key="3">
    <source>
        <dbReference type="ARBA" id="ARBA00022692"/>
    </source>
</evidence>
<comment type="similarity">
    <text evidence="2">Belongs to the TMEM120 family.</text>
</comment>
<keyword evidence="3 6" id="KW-0812">Transmembrane</keyword>
<dbReference type="PANTHER" id="PTHR21433:SF0">
    <property type="entry name" value="TRANSMEMBRANE PROTEIN 120 HOMOLOG"/>
    <property type="match status" value="1"/>
</dbReference>
<evidence type="ECO:0000256" key="6">
    <source>
        <dbReference type="SAM" id="Phobius"/>
    </source>
</evidence>
<evidence type="ECO:0000256" key="4">
    <source>
        <dbReference type="ARBA" id="ARBA00022989"/>
    </source>
</evidence>
<evidence type="ECO:0000313" key="7">
    <source>
        <dbReference type="EMBL" id="KAL3090130.1"/>
    </source>
</evidence>
<feature type="transmembrane region" description="Helical" evidence="6">
    <location>
        <begin position="136"/>
        <end position="155"/>
    </location>
</feature>
<keyword evidence="4 6" id="KW-1133">Transmembrane helix</keyword>
<organism evidence="7 8">
    <name type="scientific">Heterodera schachtii</name>
    <name type="common">Sugarbeet cyst nematode worm</name>
    <name type="synonym">Tylenchus schachtii</name>
    <dbReference type="NCBI Taxonomy" id="97005"/>
    <lineage>
        <taxon>Eukaryota</taxon>
        <taxon>Metazoa</taxon>
        <taxon>Ecdysozoa</taxon>
        <taxon>Nematoda</taxon>
        <taxon>Chromadorea</taxon>
        <taxon>Rhabditida</taxon>
        <taxon>Tylenchina</taxon>
        <taxon>Tylenchomorpha</taxon>
        <taxon>Tylenchoidea</taxon>
        <taxon>Heteroderidae</taxon>
        <taxon>Heteroderinae</taxon>
        <taxon>Heterodera</taxon>
    </lineage>
</organism>
<comment type="subcellular location">
    <subcellularLocation>
        <location evidence="1">Membrane</location>
        <topology evidence="1">Multi-pass membrane protein</topology>
    </subcellularLocation>
</comment>
<dbReference type="Proteomes" id="UP001620645">
    <property type="component" value="Unassembled WGS sequence"/>
</dbReference>
<evidence type="ECO:0000256" key="5">
    <source>
        <dbReference type="ARBA" id="ARBA00023136"/>
    </source>
</evidence>
<gene>
    <name evidence="7" type="ORF">niasHS_006582</name>
</gene>
<dbReference type="GO" id="GO:0016020">
    <property type="term" value="C:membrane"/>
    <property type="evidence" value="ECO:0007669"/>
    <property type="project" value="UniProtKB-SubCell"/>
</dbReference>
<protein>
    <recommendedName>
        <fullName evidence="9">Transmembrane protein</fullName>
    </recommendedName>
</protein>